<name>A0A1I5REF6_9SPHN</name>
<reference evidence="1 2" key="1">
    <citation type="submission" date="2016-10" db="EMBL/GenBank/DDBJ databases">
        <authorList>
            <person name="de Groot N.N."/>
        </authorList>
    </citation>
    <scope>NUCLEOTIDE SEQUENCE [LARGE SCALE GENOMIC DNA]</scope>
    <source>
        <strain evidence="1 2">CGMCC 1.9113</strain>
    </source>
</reference>
<dbReference type="Proteomes" id="UP000199586">
    <property type="component" value="Unassembled WGS sequence"/>
</dbReference>
<keyword evidence="2" id="KW-1185">Reference proteome</keyword>
<evidence type="ECO:0000313" key="1">
    <source>
        <dbReference type="EMBL" id="SFP56909.1"/>
    </source>
</evidence>
<organism evidence="1 2">
    <name type="scientific">Sphingomonas rubra</name>
    <dbReference type="NCBI Taxonomy" id="634430"/>
    <lineage>
        <taxon>Bacteria</taxon>
        <taxon>Pseudomonadati</taxon>
        <taxon>Pseudomonadota</taxon>
        <taxon>Alphaproteobacteria</taxon>
        <taxon>Sphingomonadales</taxon>
        <taxon>Sphingomonadaceae</taxon>
        <taxon>Sphingomonas</taxon>
    </lineage>
</organism>
<gene>
    <name evidence="1" type="ORF">SAMN04488241_103204</name>
</gene>
<dbReference type="OrthoDB" id="7585091at2"/>
<evidence type="ECO:0000313" key="2">
    <source>
        <dbReference type="Proteomes" id="UP000199586"/>
    </source>
</evidence>
<protein>
    <submittedName>
        <fullName evidence="1">Uncharacterized protein</fullName>
    </submittedName>
</protein>
<sequence>MMRRSPFLQDPRDLLTHHVALAVESPMEEVRAMHIRAAEHQAELAKASGLTIAPPLLNPSVPRRR</sequence>
<proteinExistence type="predicted"/>
<accession>A0A1I5REF6</accession>
<dbReference type="RefSeq" id="WP_093332278.1">
    <property type="nucleotide sequence ID" value="NZ_FOXP01000003.1"/>
</dbReference>
<dbReference type="EMBL" id="FOXP01000003">
    <property type="protein sequence ID" value="SFP56909.1"/>
    <property type="molecule type" value="Genomic_DNA"/>
</dbReference>
<dbReference type="AlphaFoldDB" id="A0A1I5REF6"/>
<dbReference type="STRING" id="634430.SAMN04488241_103204"/>